<evidence type="ECO:0000256" key="1">
    <source>
        <dbReference type="SAM" id="MobiDB-lite"/>
    </source>
</evidence>
<keyword evidence="3" id="KW-1185">Reference proteome</keyword>
<dbReference type="AlphaFoldDB" id="A0AAV6U8D1"/>
<dbReference type="Proteomes" id="UP000827092">
    <property type="component" value="Unassembled WGS sequence"/>
</dbReference>
<dbReference type="EMBL" id="JAFNEN010000564">
    <property type="protein sequence ID" value="KAG8180434.1"/>
    <property type="molecule type" value="Genomic_DNA"/>
</dbReference>
<comment type="caution">
    <text evidence="2">The sequence shown here is derived from an EMBL/GenBank/DDBJ whole genome shotgun (WGS) entry which is preliminary data.</text>
</comment>
<proteinExistence type="predicted"/>
<sequence>MWLFRCANPQARPACIQANCSRPTTIPLDPRILREHILRYSPSMRRDGGPGPGCYHATALTVTSIVNVKASSPPHWKYNKRTNPLSKNNFHTSTPPITTQPTKNLISFHHTHKKPTASNFPIKQKTEKTTKSSHLD</sequence>
<name>A0AAV6U8D1_9ARAC</name>
<gene>
    <name evidence="2" type="ORF">JTE90_022780</name>
</gene>
<organism evidence="2 3">
    <name type="scientific">Oedothorax gibbosus</name>
    <dbReference type="NCBI Taxonomy" id="931172"/>
    <lineage>
        <taxon>Eukaryota</taxon>
        <taxon>Metazoa</taxon>
        <taxon>Ecdysozoa</taxon>
        <taxon>Arthropoda</taxon>
        <taxon>Chelicerata</taxon>
        <taxon>Arachnida</taxon>
        <taxon>Araneae</taxon>
        <taxon>Araneomorphae</taxon>
        <taxon>Entelegynae</taxon>
        <taxon>Araneoidea</taxon>
        <taxon>Linyphiidae</taxon>
        <taxon>Erigoninae</taxon>
        <taxon>Oedothorax</taxon>
    </lineage>
</organism>
<evidence type="ECO:0000313" key="3">
    <source>
        <dbReference type="Proteomes" id="UP000827092"/>
    </source>
</evidence>
<feature type="compositionally biased region" description="Polar residues" evidence="1">
    <location>
        <begin position="81"/>
        <end position="105"/>
    </location>
</feature>
<feature type="region of interest" description="Disordered" evidence="1">
    <location>
        <begin position="75"/>
        <end position="136"/>
    </location>
</feature>
<evidence type="ECO:0000313" key="2">
    <source>
        <dbReference type="EMBL" id="KAG8180434.1"/>
    </source>
</evidence>
<accession>A0AAV6U8D1</accession>
<reference evidence="2 3" key="1">
    <citation type="journal article" date="2022" name="Nat. Ecol. Evol.">
        <title>A masculinizing supergene underlies an exaggerated male reproductive morph in a spider.</title>
        <authorList>
            <person name="Hendrickx F."/>
            <person name="De Corte Z."/>
            <person name="Sonet G."/>
            <person name="Van Belleghem S.M."/>
            <person name="Kostlbacher S."/>
            <person name="Vangestel C."/>
        </authorList>
    </citation>
    <scope>NUCLEOTIDE SEQUENCE [LARGE SCALE GENOMIC DNA]</scope>
    <source>
        <strain evidence="2">W744_W776</strain>
    </source>
</reference>
<protein>
    <submittedName>
        <fullName evidence="2">Uncharacterized protein</fullName>
    </submittedName>
</protein>
<feature type="compositionally biased region" description="Basic and acidic residues" evidence="1">
    <location>
        <begin position="124"/>
        <end position="136"/>
    </location>
</feature>